<dbReference type="Ensembl" id="ENSPNAT00000060192.1">
    <property type="protein sequence ID" value="ENSPNAP00000068331.1"/>
    <property type="gene ID" value="ENSPNAG00000035433.1"/>
</dbReference>
<evidence type="ECO:0000313" key="2">
    <source>
        <dbReference type="Ensembl" id="ENSPNAP00000068331.1"/>
    </source>
</evidence>
<accession>A0AAR2L1R6</accession>
<protein>
    <submittedName>
        <fullName evidence="2">Uncharacterized protein</fullName>
    </submittedName>
</protein>
<reference evidence="2 3" key="1">
    <citation type="submission" date="2020-10" db="EMBL/GenBank/DDBJ databases">
        <title>Pygocentrus nattereri (red-bellied piranha) genome, fPygNat1, primary haplotype.</title>
        <authorList>
            <person name="Myers G."/>
            <person name="Meyer A."/>
            <person name="Karagic N."/>
            <person name="Pippel M."/>
            <person name="Winkler S."/>
            <person name="Tracey A."/>
            <person name="Wood J."/>
            <person name="Formenti G."/>
            <person name="Howe K."/>
            <person name="Fedrigo O."/>
            <person name="Jarvis E.D."/>
        </authorList>
    </citation>
    <scope>NUCLEOTIDE SEQUENCE [LARGE SCALE GENOMIC DNA]</scope>
</reference>
<keyword evidence="1" id="KW-0812">Transmembrane</keyword>
<proteinExistence type="predicted"/>
<sequence length="83" mass="8769">VAVTQERDVTLCVTVQTAVMSRIVVIGGEILCVILRMLACVAGQTGRQMEAMCGRGVKGDTLCPTVDPPQTTPLAPLRAGSWQ</sequence>
<name>A0AAR2L1R6_PYGNA</name>
<keyword evidence="3" id="KW-1185">Reference proteome</keyword>
<organism evidence="2 3">
    <name type="scientific">Pygocentrus nattereri</name>
    <name type="common">Red-bellied piranha</name>
    <dbReference type="NCBI Taxonomy" id="42514"/>
    <lineage>
        <taxon>Eukaryota</taxon>
        <taxon>Metazoa</taxon>
        <taxon>Chordata</taxon>
        <taxon>Craniata</taxon>
        <taxon>Vertebrata</taxon>
        <taxon>Euteleostomi</taxon>
        <taxon>Actinopterygii</taxon>
        <taxon>Neopterygii</taxon>
        <taxon>Teleostei</taxon>
        <taxon>Ostariophysi</taxon>
        <taxon>Characiformes</taxon>
        <taxon>Characoidei</taxon>
        <taxon>Pygocentrus</taxon>
    </lineage>
</organism>
<keyword evidence="1" id="KW-0472">Membrane</keyword>
<evidence type="ECO:0000256" key="1">
    <source>
        <dbReference type="SAM" id="Phobius"/>
    </source>
</evidence>
<reference evidence="2" key="2">
    <citation type="submission" date="2025-08" db="UniProtKB">
        <authorList>
            <consortium name="Ensembl"/>
        </authorList>
    </citation>
    <scope>IDENTIFICATION</scope>
</reference>
<evidence type="ECO:0000313" key="3">
    <source>
        <dbReference type="Proteomes" id="UP001501920"/>
    </source>
</evidence>
<feature type="transmembrane region" description="Helical" evidence="1">
    <location>
        <begin position="23"/>
        <end position="42"/>
    </location>
</feature>
<reference evidence="2" key="3">
    <citation type="submission" date="2025-09" db="UniProtKB">
        <authorList>
            <consortium name="Ensembl"/>
        </authorList>
    </citation>
    <scope>IDENTIFICATION</scope>
</reference>
<dbReference type="AlphaFoldDB" id="A0AAR2L1R6"/>
<keyword evidence="1" id="KW-1133">Transmembrane helix</keyword>
<dbReference type="Proteomes" id="UP001501920">
    <property type="component" value="Chromosome 16"/>
</dbReference>